<dbReference type="KEGG" id="dhe:111601817"/>
<dbReference type="OrthoDB" id="7868417at2759"/>
<dbReference type="RefSeq" id="XP_023174409.2">
    <property type="nucleotide sequence ID" value="XM_023318641.2"/>
</dbReference>
<dbReference type="Pfam" id="PF07145">
    <property type="entry name" value="PAM2"/>
    <property type="match status" value="1"/>
</dbReference>
<evidence type="ECO:0000256" key="1">
    <source>
        <dbReference type="SAM" id="MobiDB-lite"/>
    </source>
</evidence>
<evidence type="ECO:0000313" key="3">
    <source>
        <dbReference type="RefSeq" id="XP_023174409.2"/>
    </source>
</evidence>
<name>A0A6J1M5J6_DROHY</name>
<proteinExistence type="predicted"/>
<dbReference type="OMA" id="RMMPRST"/>
<keyword evidence="2" id="KW-1185">Reference proteome</keyword>
<organism evidence="2 3">
    <name type="scientific">Drosophila hydei</name>
    <name type="common">Fruit fly</name>
    <dbReference type="NCBI Taxonomy" id="7224"/>
    <lineage>
        <taxon>Eukaryota</taxon>
        <taxon>Metazoa</taxon>
        <taxon>Ecdysozoa</taxon>
        <taxon>Arthropoda</taxon>
        <taxon>Hexapoda</taxon>
        <taxon>Insecta</taxon>
        <taxon>Pterygota</taxon>
        <taxon>Neoptera</taxon>
        <taxon>Endopterygota</taxon>
        <taxon>Diptera</taxon>
        <taxon>Brachycera</taxon>
        <taxon>Muscomorpha</taxon>
        <taxon>Ephydroidea</taxon>
        <taxon>Drosophilidae</taxon>
        <taxon>Drosophila</taxon>
    </lineage>
</organism>
<dbReference type="Proteomes" id="UP000504633">
    <property type="component" value="Unplaced"/>
</dbReference>
<reference evidence="3" key="1">
    <citation type="submission" date="2025-08" db="UniProtKB">
        <authorList>
            <consortium name="RefSeq"/>
        </authorList>
    </citation>
    <scope>IDENTIFICATION</scope>
    <source>
        <strain evidence="3">15085-1641.00</strain>
        <tissue evidence="3">Whole body</tissue>
    </source>
</reference>
<evidence type="ECO:0000313" key="2">
    <source>
        <dbReference type="Proteomes" id="UP000504633"/>
    </source>
</evidence>
<protein>
    <submittedName>
        <fullName evidence="3">Uncharacterized protein LOC111601817 isoform X1</fullName>
    </submittedName>
</protein>
<gene>
    <name evidence="3" type="primary">LOC111601817</name>
</gene>
<feature type="region of interest" description="Disordered" evidence="1">
    <location>
        <begin position="27"/>
        <end position="46"/>
    </location>
</feature>
<accession>A0A6J1M5J6</accession>
<feature type="compositionally biased region" description="Low complexity" evidence="1">
    <location>
        <begin position="32"/>
        <end position="43"/>
    </location>
</feature>
<dbReference type="AlphaFoldDB" id="A0A6J1M5J6"/>
<dbReference type="GeneID" id="111601817"/>
<sequence length="611" mass="66783">MDIGNEMHQQFIKDFIQSLQVGSEEGSCCMKSNSRSLSESSLNPNAAEFVPSYMKSSDAEDDEEAEPQYHRQEPKASASSTTTLVNNILDGDSLHMNKDETLGRIQRQLFNLMNQLGNQNMPVLQIQFSLTTNGQGICVQFLAPEGNKRQYLDKHLCQTACLRLEVNENGSQSNRPGFTLARQFLIRMGDALNDKTQENSLSVCPKCTALTKKHSFTEMEIDRQIEDIKAFETLINEDAGARYQEAFKQLCQKLGLNKNDDQPTEIGPAAVVVPQAVNQTKNDVSENIELPFHEDDLSSYEWDPFMPEFTTMKVYRYPTPNTPELRVTEKKVPKEELAVKADYELKTPMLPRRACSTPGNASSAYPKLYKVNNHVKWSSSPGVRKVITHKDKESKIQRWRYSSPVVVATPSGTSASAAITTAPAATTVTVTSASASAAAGGTTTTTAAAPASTSAAPASKSAAPASTSAATGLAAKKTSEQAHQNGNRIKRAYQFTVHPKSGSVSNASSEVASKTTAKIESRSQLATAKQQGAHAHINSSHKLNKADTLNRTSGVGQAQGTKHSTTAAAQRIVVPRSTHASQMRQSEVKRRLNLMRGDNDTDVQFNEYLFK</sequence>
<feature type="region of interest" description="Disordered" evidence="1">
    <location>
        <begin position="53"/>
        <end position="82"/>
    </location>
</feature>
<dbReference type="InterPro" id="IPR009818">
    <property type="entry name" value="PAM2_motif"/>
</dbReference>